<dbReference type="EMBL" id="CP012752">
    <property type="protein sequence ID" value="ALG06055.1"/>
    <property type="molecule type" value="Genomic_DNA"/>
</dbReference>
<reference evidence="2 3" key="1">
    <citation type="submission" date="2015-07" db="EMBL/GenBank/DDBJ databases">
        <title>Genome sequencing of Kibdelosporangium phytohabitans.</title>
        <authorList>
            <person name="Qin S."/>
            <person name="Xing K."/>
        </authorList>
    </citation>
    <scope>NUCLEOTIDE SEQUENCE [LARGE SCALE GENOMIC DNA]</scope>
    <source>
        <strain evidence="2 3">KLBMP1111</strain>
    </source>
</reference>
<dbReference type="STRING" id="860235.AOZ06_03195"/>
<keyword evidence="1" id="KW-0812">Transmembrane</keyword>
<feature type="transmembrane region" description="Helical" evidence="1">
    <location>
        <begin position="43"/>
        <end position="65"/>
    </location>
</feature>
<dbReference type="AlphaFoldDB" id="A0A0N7F2K1"/>
<dbReference type="Proteomes" id="UP000063699">
    <property type="component" value="Chromosome"/>
</dbReference>
<organism evidence="2 3">
    <name type="scientific">Kibdelosporangium phytohabitans</name>
    <dbReference type="NCBI Taxonomy" id="860235"/>
    <lineage>
        <taxon>Bacteria</taxon>
        <taxon>Bacillati</taxon>
        <taxon>Actinomycetota</taxon>
        <taxon>Actinomycetes</taxon>
        <taxon>Pseudonocardiales</taxon>
        <taxon>Pseudonocardiaceae</taxon>
        <taxon>Kibdelosporangium</taxon>
    </lineage>
</organism>
<dbReference type="KEGG" id="kphy:AOZ06_03195"/>
<evidence type="ECO:0000313" key="3">
    <source>
        <dbReference type="Proteomes" id="UP000063699"/>
    </source>
</evidence>
<accession>A0A0N7F2K1</accession>
<evidence type="ECO:0000256" key="1">
    <source>
        <dbReference type="SAM" id="Phobius"/>
    </source>
</evidence>
<evidence type="ECO:0000313" key="2">
    <source>
        <dbReference type="EMBL" id="ALG06055.1"/>
    </source>
</evidence>
<protein>
    <submittedName>
        <fullName evidence="2">Uncharacterized protein</fullName>
    </submittedName>
</protein>
<sequence length="317" mass="33665">MNHDEDEGRQLLAPLRAVEPDIRTGVDIAKAKQAGRRTGRRRVIAGVAAAASLAVLAALGVPTVVSNLSEQVSPANIKGDLFKQLVEVGTPGGFTPQSYMSTPTYQVVVLRRTDGGEGTAVVEVLRPGVAPGDAEKRQAAPDVNGGKAYWTGYDLGILMWKWPGEGYATVHSDALFPDIKDRLHHIAQAVRPAAKPMSVPFTVPRDDSLTVRSISAHVGQATASASFTHLTQAGPSSVSVVLAPTEKPIQTPSTVGGRPAWVEPNAVKIPDVVPGYMLAVTTDAMQGEGEYLVRLAESVRLVDDVNDRGTWPSGVWR</sequence>
<gene>
    <name evidence="2" type="ORF">AOZ06_03195</name>
</gene>
<keyword evidence="1" id="KW-0472">Membrane</keyword>
<name>A0A0N7F2K1_9PSEU</name>
<keyword evidence="3" id="KW-1185">Reference proteome</keyword>
<dbReference type="RefSeq" id="WP_054288031.1">
    <property type="nucleotide sequence ID" value="NZ_CP012752.1"/>
</dbReference>
<keyword evidence="1" id="KW-1133">Transmembrane helix</keyword>
<dbReference type="OrthoDB" id="3343963at2"/>
<proteinExistence type="predicted"/>